<organism evidence="1 2">
    <name type="scientific">Gossypium barbadense</name>
    <name type="common">Sea Island cotton</name>
    <name type="synonym">Hibiscus barbadensis</name>
    <dbReference type="NCBI Taxonomy" id="3634"/>
    <lineage>
        <taxon>Eukaryota</taxon>
        <taxon>Viridiplantae</taxon>
        <taxon>Streptophyta</taxon>
        <taxon>Embryophyta</taxon>
        <taxon>Tracheophyta</taxon>
        <taxon>Spermatophyta</taxon>
        <taxon>Magnoliopsida</taxon>
        <taxon>eudicotyledons</taxon>
        <taxon>Gunneridae</taxon>
        <taxon>Pentapetalae</taxon>
        <taxon>rosids</taxon>
        <taxon>malvids</taxon>
        <taxon>Malvales</taxon>
        <taxon>Malvaceae</taxon>
        <taxon>Malvoideae</taxon>
        <taxon>Gossypium</taxon>
    </lineage>
</organism>
<dbReference type="EMBL" id="KZ664093">
    <property type="protein sequence ID" value="PPS07908.1"/>
    <property type="molecule type" value="Genomic_DNA"/>
</dbReference>
<name>A0A2P5XX36_GOSBA</name>
<dbReference type="OrthoDB" id="10611362at2759"/>
<sequence>MVASLICFDDRHIVAAQAVMYFHVISGDVLGHDTEYGVDQLLPTPAIVVDIGCQDAIGSVDDDGNTRIRLGVTAVRVEAMNSVATVKPKRVVQGRHAWEEQQRLGSIARGAH</sequence>
<proteinExistence type="predicted"/>
<reference evidence="1 2" key="1">
    <citation type="submission" date="2015-01" db="EMBL/GenBank/DDBJ databases">
        <title>Genome of allotetraploid Gossypium barbadense reveals genomic plasticity and fiber elongation in cotton evolution.</title>
        <authorList>
            <person name="Chen X."/>
            <person name="Liu X."/>
            <person name="Zhao B."/>
            <person name="Zheng H."/>
            <person name="Hu Y."/>
            <person name="Lu G."/>
            <person name="Yang C."/>
            <person name="Chen J."/>
            <person name="Shan C."/>
            <person name="Zhang L."/>
            <person name="Zhou Y."/>
            <person name="Wang L."/>
            <person name="Guo W."/>
            <person name="Bai Y."/>
            <person name="Ruan J."/>
            <person name="Shangguan X."/>
            <person name="Mao Y."/>
            <person name="Jiang J."/>
            <person name="Zhu Y."/>
            <person name="Lei J."/>
            <person name="Kang H."/>
            <person name="Chen S."/>
            <person name="He X."/>
            <person name="Wang R."/>
            <person name="Wang Y."/>
            <person name="Chen J."/>
            <person name="Wang L."/>
            <person name="Yu S."/>
            <person name="Wang B."/>
            <person name="Wei J."/>
            <person name="Song S."/>
            <person name="Lu X."/>
            <person name="Gao Z."/>
            <person name="Gu W."/>
            <person name="Deng X."/>
            <person name="Ma D."/>
            <person name="Wang S."/>
            <person name="Liang W."/>
            <person name="Fang L."/>
            <person name="Cai C."/>
            <person name="Zhu X."/>
            <person name="Zhou B."/>
            <person name="Zhang Y."/>
            <person name="Chen Z."/>
            <person name="Xu S."/>
            <person name="Zhu R."/>
            <person name="Wang S."/>
            <person name="Zhang T."/>
            <person name="Zhao G."/>
        </authorList>
    </citation>
    <scope>NUCLEOTIDE SEQUENCE [LARGE SCALE GENOMIC DNA]</scope>
    <source>
        <strain evidence="2">cv. Xinhai21</strain>
        <tissue evidence="1">Leaf</tissue>
    </source>
</reference>
<evidence type="ECO:0000313" key="1">
    <source>
        <dbReference type="EMBL" id="PPS07908.1"/>
    </source>
</evidence>
<gene>
    <name evidence="1" type="ORF">GOBAR_AA12742</name>
</gene>
<dbReference type="Proteomes" id="UP000239757">
    <property type="component" value="Unassembled WGS sequence"/>
</dbReference>
<accession>A0A2P5XX36</accession>
<dbReference type="AlphaFoldDB" id="A0A2P5XX36"/>
<protein>
    <submittedName>
        <fullName evidence="1">Uncharacterized protein</fullName>
    </submittedName>
</protein>
<evidence type="ECO:0000313" key="2">
    <source>
        <dbReference type="Proteomes" id="UP000239757"/>
    </source>
</evidence>